<proteinExistence type="predicted"/>
<feature type="region of interest" description="Disordered" evidence="1">
    <location>
        <begin position="280"/>
        <end position="304"/>
    </location>
</feature>
<name>A0A8K0DA32_IGNLU</name>
<feature type="region of interest" description="Disordered" evidence="1">
    <location>
        <begin position="142"/>
        <end position="162"/>
    </location>
</feature>
<protein>
    <submittedName>
        <fullName evidence="2">Uncharacterized protein</fullName>
    </submittedName>
</protein>
<comment type="caution">
    <text evidence="2">The sequence shown here is derived from an EMBL/GenBank/DDBJ whole genome shotgun (WGS) entry which is preliminary data.</text>
</comment>
<feature type="region of interest" description="Disordered" evidence="1">
    <location>
        <begin position="613"/>
        <end position="646"/>
    </location>
</feature>
<evidence type="ECO:0000256" key="1">
    <source>
        <dbReference type="SAM" id="MobiDB-lite"/>
    </source>
</evidence>
<evidence type="ECO:0000313" key="3">
    <source>
        <dbReference type="Proteomes" id="UP000801492"/>
    </source>
</evidence>
<reference evidence="2" key="1">
    <citation type="submission" date="2019-08" db="EMBL/GenBank/DDBJ databases">
        <title>The genome of the North American firefly Photinus pyralis.</title>
        <authorList>
            <consortium name="Photinus pyralis genome working group"/>
            <person name="Fallon T.R."/>
            <person name="Sander Lower S.E."/>
            <person name="Weng J.-K."/>
        </authorList>
    </citation>
    <scope>NUCLEOTIDE SEQUENCE</scope>
    <source>
        <strain evidence="2">TRF0915ILg1</strain>
        <tissue evidence="2">Whole body</tissue>
    </source>
</reference>
<feature type="region of interest" description="Disordered" evidence="1">
    <location>
        <begin position="540"/>
        <end position="574"/>
    </location>
</feature>
<dbReference type="OrthoDB" id="6106100at2759"/>
<sequence>MFLCFLQPVSIITPFMQGNSRNFNVSTKSLLPSTTQLPLYPPLWTYNNYKPRAIQRHQSFHGFGNNVQPFFMRQTNNLVRFQPRIPSVLYNLPSNLIGNNTVGAIRTATSSNHLNFPINRPQSVSTLTSQLPCQKGRIIGRKEQMQKQQQQQQQQMQKQNTNPAVVNVNESNSSIQNANENSANTLKSTQIANVNEKRFGSLELKKHKCYSPTFYSMRCKKHAKKRPLIYAIPKKFKSNADPKSCNENIKPESDVFVFKGDQNGTFQNLTDSIQIMEQNTENDAKQDSTKGNTPKPAPRCKRHRKNSCHVYENVSFLKNESENLDSSENGSGAEVSVTEALVHNSADTKTSETSIAKSNFKRSPTVRVVPSVIKPKTESPKGALNLQLQARIKSRSQTSLDKPENPSPKIDENFLVPQMPLLDTQNKWMPKLSLANQNAFYTLTTPHFKHVASPQLSQQYAATIPHQKHMKLIPRALFQDQQLSKSKSFSSRSKQKKHFQIPLQKCHSFKFQTAESYFQPIKNVHEENLMRNGYVSDFGPGYPDRDHGRPHKRDKYKNKGPLVLRRPSDYHHQDSGRFQENLVQLQYPQPLYCSSRSNTKKDTAADRPNGLVYADLDMPKSSNSSNKKSAQTGSSPLTQLQKTKPKTEYATLNFNEVGKEIDV</sequence>
<dbReference type="Proteomes" id="UP000801492">
    <property type="component" value="Unassembled WGS sequence"/>
</dbReference>
<organism evidence="2 3">
    <name type="scientific">Ignelater luminosus</name>
    <name type="common">Cucubano</name>
    <name type="synonym">Pyrophorus luminosus</name>
    <dbReference type="NCBI Taxonomy" id="2038154"/>
    <lineage>
        <taxon>Eukaryota</taxon>
        <taxon>Metazoa</taxon>
        <taxon>Ecdysozoa</taxon>
        <taxon>Arthropoda</taxon>
        <taxon>Hexapoda</taxon>
        <taxon>Insecta</taxon>
        <taxon>Pterygota</taxon>
        <taxon>Neoptera</taxon>
        <taxon>Endopterygota</taxon>
        <taxon>Coleoptera</taxon>
        <taxon>Polyphaga</taxon>
        <taxon>Elateriformia</taxon>
        <taxon>Elateroidea</taxon>
        <taxon>Elateridae</taxon>
        <taxon>Agrypninae</taxon>
        <taxon>Pyrophorini</taxon>
        <taxon>Ignelater</taxon>
    </lineage>
</organism>
<feature type="compositionally biased region" description="Basic residues" evidence="1">
    <location>
        <begin position="548"/>
        <end position="558"/>
    </location>
</feature>
<evidence type="ECO:0000313" key="2">
    <source>
        <dbReference type="EMBL" id="KAF2901959.1"/>
    </source>
</evidence>
<dbReference type="AlphaFoldDB" id="A0A8K0DA32"/>
<feature type="compositionally biased region" description="Low complexity" evidence="1">
    <location>
        <begin position="146"/>
        <end position="159"/>
    </location>
</feature>
<feature type="compositionally biased region" description="Polar residues" evidence="1">
    <location>
        <begin position="630"/>
        <end position="642"/>
    </location>
</feature>
<gene>
    <name evidence="2" type="ORF">ILUMI_04225</name>
</gene>
<dbReference type="EMBL" id="VTPC01001438">
    <property type="protein sequence ID" value="KAF2901959.1"/>
    <property type="molecule type" value="Genomic_DNA"/>
</dbReference>
<feature type="compositionally biased region" description="Low complexity" evidence="1">
    <location>
        <begin position="620"/>
        <end position="629"/>
    </location>
</feature>
<accession>A0A8K0DA32</accession>
<keyword evidence="3" id="KW-1185">Reference proteome</keyword>